<gene>
    <name evidence="1" type="ORF">DFH08DRAFT_899719</name>
</gene>
<keyword evidence="2" id="KW-1185">Reference proteome</keyword>
<dbReference type="Proteomes" id="UP001218218">
    <property type="component" value="Unassembled WGS sequence"/>
</dbReference>
<comment type="caution">
    <text evidence="1">The sequence shown here is derived from an EMBL/GenBank/DDBJ whole genome shotgun (WGS) entry which is preliminary data.</text>
</comment>
<organism evidence="1 2">
    <name type="scientific">Mycena albidolilacea</name>
    <dbReference type="NCBI Taxonomy" id="1033008"/>
    <lineage>
        <taxon>Eukaryota</taxon>
        <taxon>Fungi</taxon>
        <taxon>Dikarya</taxon>
        <taxon>Basidiomycota</taxon>
        <taxon>Agaricomycotina</taxon>
        <taxon>Agaricomycetes</taxon>
        <taxon>Agaricomycetidae</taxon>
        <taxon>Agaricales</taxon>
        <taxon>Marasmiineae</taxon>
        <taxon>Mycenaceae</taxon>
        <taxon>Mycena</taxon>
    </lineage>
</organism>
<protein>
    <submittedName>
        <fullName evidence="1">Uncharacterized protein</fullName>
    </submittedName>
</protein>
<evidence type="ECO:0000313" key="2">
    <source>
        <dbReference type="Proteomes" id="UP001218218"/>
    </source>
</evidence>
<dbReference type="EMBL" id="JARIHO010000083">
    <property type="protein sequence ID" value="KAJ7309179.1"/>
    <property type="molecule type" value="Genomic_DNA"/>
</dbReference>
<proteinExistence type="predicted"/>
<dbReference type="AlphaFoldDB" id="A0AAD6Z699"/>
<name>A0AAD6Z699_9AGAR</name>
<sequence length="206" mass="22710">MAARPREIRGGRGRRTARLRQPCACCCPYTRCSGGGGERSAFVRSAPSGRPPLHHTYLPIAALRWKGCRGRNRARQEGGGRREENVEGVEGMCIPSLSIRCGAPMHLLTRSLACLKKRYGCARRRGRPGMGECSFWLSMHTWCFEIVRGTETSSSLLRFGSGAHAQRGGRGESMCAAALNDEEGVLDMAATRRRARRHHALLDLNC</sequence>
<accession>A0AAD6Z699</accession>
<evidence type="ECO:0000313" key="1">
    <source>
        <dbReference type="EMBL" id="KAJ7309179.1"/>
    </source>
</evidence>
<reference evidence="1" key="1">
    <citation type="submission" date="2023-03" db="EMBL/GenBank/DDBJ databases">
        <title>Massive genome expansion in bonnet fungi (Mycena s.s.) driven by repeated elements and novel gene families across ecological guilds.</title>
        <authorList>
            <consortium name="Lawrence Berkeley National Laboratory"/>
            <person name="Harder C.B."/>
            <person name="Miyauchi S."/>
            <person name="Viragh M."/>
            <person name="Kuo A."/>
            <person name="Thoen E."/>
            <person name="Andreopoulos B."/>
            <person name="Lu D."/>
            <person name="Skrede I."/>
            <person name="Drula E."/>
            <person name="Henrissat B."/>
            <person name="Morin E."/>
            <person name="Kohler A."/>
            <person name="Barry K."/>
            <person name="LaButti K."/>
            <person name="Morin E."/>
            <person name="Salamov A."/>
            <person name="Lipzen A."/>
            <person name="Mereny Z."/>
            <person name="Hegedus B."/>
            <person name="Baldrian P."/>
            <person name="Stursova M."/>
            <person name="Weitz H."/>
            <person name="Taylor A."/>
            <person name="Grigoriev I.V."/>
            <person name="Nagy L.G."/>
            <person name="Martin F."/>
            <person name="Kauserud H."/>
        </authorList>
    </citation>
    <scope>NUCLEOTIDE SEQUENCE</scope>
    <source>
        <strain evidence="1">CBHHK002</strain>
    </source>
</reference>